<evidence type="ECO:0000256" key="2">
    <source>
        <dbReference type="PIRSR" id="PIRSR637460-2"/>
    </source>
</evidence>
<gene>
    <name evidence="5" type="ORF">HG542_08440</name>
</gene>
<dbReference type="Gene3D" id="3.40.50.1110">
    <property type="entry name" value="SGNH hydrolase"/>
    <property type="match status" value="1"/>
</dbReference>
<feature type="disulfide bond" evidence="2">
    <location>
        <begin position="158"/>
        <end position="171"/>
    </location>
</feature>
<name>A0A7Y7B2L3_STRMO</name>
<dbReference type="GO" id="GO:0004806">
    <property type="term" value="F:triacylglycerol lipase activity"/>
    <property type="evidence" value="ECO:0007669"/>
    <property type="project" value="TreeGrafter"/>
</dbReference>
<dbReference type="PANTHER" id="PTHR37981">
    <property type="entry name" value="LIPASE 2"/>
    <property type="match status" value="1"/>
</dbReference>
<proteinExistence type="predicted"/>
<sequence>MFPHPLCPFTGGTVSRAVSATAACALLAASLATVAAPAHAADGGAIPAGTYVALGDSYAAGAGVPAQSAGLCMRSSRNYGHVVAETLQREAALSSYKDVTCAAAKVDALTATQTDVGIPVNGPQLDAVTPGTGLVTLTIGGNNLGTSALGFVDVVATCAALAVTNPFGAPCRDHYGDTLGNRLDAAAPQLADALRRIHAKAPRAKVLVAGYPAVLPDDPKKCLFKMPATTGDLAYLRSVIGKLNDMVSTTAAANGATYVDTFNATKGHDACSSDRWIEGILPVKPALSLHPNATGERVMADAVLKALHG</sequence>
<dbReference type="EMBL" id="JABBXF010000014">
    <property type="protein sequence ID" value="NVK77694.1"/>
    <property type="molecule type" value="Genomic_DNA"/>
</dbReference>
<dbReference type="InterPro" id="IPR037460">
    <property type="entry name" value="SEST-like"/>
</dbReference>
<dbReference type="InterPro" id="IPR013830">
    <property type="entry name" value="SGNH_hydro"/>
</dbReference>
<dbReference type="PANTHER" id="PTHR37981:SF1">
    <property type="entry name" value="SGNH HYDROLASE-TYPE ESTERASE DOMAIN-CONTAINING PROTEIN"/>
    <property type="match status" value="1"/>
</dbReference>
<feature type="active site" description="Nucleophile" evidence="1">
    <location>
        <position position="57"/>
    </location>
</feature>
<evidence type="ECO:0000313" key="5">
    <source>
        <dbReference type="EMBL" id="NVK77694.1"/>
    </source>
</evidence>
<keyword evidence="2" id="KW-1015">Disulfide bond</keyword>
<feature type="disulfide bond" evidence="2">
    <location>
        <begin position="222"/>
        <end position="271"/>
    </location>
</feature>
<organism evidence="5 6">
    <name type="scientific">Streptomyces morookaense</name>
    <name type="common">Streptoverticillium morookaense</name>
    <dbReference type="NCBI Taxonomy" id="1970"/>
    <lineage>
        <taxon>Bacteria</taxon>
        <taxon>Bacillati</taxon>
        <taxon>Actinomycetota</taxon>
        <taxon>Actinomycetes</taxon>
        <taxon>Kitasatosporales</taxon>
        <taxon>Streptomycetaceae</taxon>
        <taxon>Streptomyces</taxon>
    </lineage>
</organism>
<feature type="disulfide bond" evidence="2">
    <location>
        <begin position="72"/>
        <end position="101"/>
    </location>
</feature>
<dbReference type="Proteomes" id="UP000587462">
    <property type="component" value="Unassembled WGS sequence"/>
</dbReference>
<keyword evidence="5" id="KW-0378">Hydrolase</keyword>
<feature type="chain" id="PRO_5030855648" evidence="3">
    <location>
        <begin position="41"/>
        <end position="309"/>
    </location>
</feature>
<feature type="signal peptide" evidence="3">
    <location>
        <begin position="1"/>
        <end position="40"/>
    </location>
</feature>
<dbReference type="SUPFAM" id="SSF52266">
    <property type="entry name" value="SGNH hydrolase"/>
    <property type="match status" value="1"/>
</dbReference>
<feature type="active site" evidence="1">
    <location>
        <position position="290"/>
    </location>
</feature>
<dbReference type="Pfam" id="PF13472">
    <property type="entry name" value="Lipase_GDSL_2"/>
    <property type="match status" value="1"/>
</dbReference>
<dbReference type="AlphaFoldDB" id="A0A7Y7B2L3"/>
<keyword evidence="3" id="KW-0732">Signal</keyword>
<evidence type="ECO:0000256" key="3">
    <source>
        <dbReference type="SAM" id="SignalP"/>
    </source>
</evidence>
<reference evidence="5 6" key="1">
    <citation type="submission" date="2020-04" db="EMBL/GenBank/DDBJ databases">
        <title>Draft Genome Sequence of Streptomyces morookaense DSM 40503, an 8-azaguanine-producing strain.</title>
        <authorList>
            <person name="Qi J."/>
            <person name="Gao J.-M."/>
        </authorList>
    </citation>
    <scope>NUCLEOTIDE SEQUENCE [LARGE SCALE GENOMIC DNA]</scope>
    <source>
        <strain evidence="5 6">DSM 40503</strain>
    </source>
</reference>
<evidence type="ECO:0000313" key="6">
    <source>
        <dbReference type="Proteomes" id="UP000587462"/>
    </source>
</evidence>
<accession>A0A7Y7B2L3</accession>
<feature type="domain" description="SGNH hydrolase-type esterase" evidence="4">
    <location>
        <begin position="53"/>
        <end position="297"/>
    </location>
</feature>
<dbReference type="GO" id="GO:0019433">
    <property type="term" value="P:triglyceride catabolic process"/>
    <property type="evidence" value="ECO:0007669"/>
    <property type="project" value="TreeGrafter"/>
</dbReference>
<keyword evidence="6" id="KW-1185">Reference proteome</keyword>
<comment type="caution">
    <text evidence="5">The sequence shown here is derived from an EMBL/GenBank/DDBJ whole genome shotgun (WGS) entry which is preliminary data.</text>
</comment>
<dbReference type="CDD" id="cd01823">
    <property type="entry name" value="SEST_like"/>
    <property type="match status" value="1"/>
</dbReference>
<evidence type="ECO:0000259" key="4">
    <source>
        <dbReference type="Pfam" id="PF13472"/>
    </source>
</evidence>
<dbReference type="InterPro" id="IPR036514">
    <property type="entry name" value="SGNH_hydro_sf"/>
</dbReference>
<evidence type="ECO:0000256" key="1">
    <source>
        <dbReference type="PIRSR" id="PIRSR637460-1"/>
    </source>
</evidence>
<protein>
    <submittedName>
        <fullName evidence="5">SGNH/GDSL hydrolase family protein</fullName>
    </submittedName>
</protein>